<protein>
    <submittedName>
        <fullName evidence="1">Uncharacterized protein</fullName>
    </submittedName>
</protein>
<dbReference type="EMBL" id="BARV01004256">
    <property type="protein sequence ID" value="GAI16804.1"/>
    <property type="molecule type" value="Genomic_DNA"/>
</dbReference>
<reference evidence="1" key="1">
    <citation type="journal article" date="2014" name="Front. Microbiol.">
        <title>High frequency of phylogenetically diverse reductive dehalogenase-homologous genes in deep subseafloor sedimentary metagenomes.</title>
        <authorList>
            <person name="Kawai M."/>
            <person name="Futagami T."/>
            <person name="Toyoda A."/>
            <person name="Takaki Y."/>
            <person name="Nishi S."/>
            <person name="Hori S."/>
            <person name="Arai W."/>
            <person name="Tsubouchi T."/>
            <person name="Morono Y."/>
            <person name="Uchiyama I."/>
            <person name="Ito T."/>
            <person name="Fujiyama A."/>
            <person name="Inagaki F."/>
            <person name="Takami H."/>
        </authorList>
    </citation>
    <scope>NUCLEOTIDE SEQUENCE</scope>
    <source>
        <strain evidence="1">Expedition CK06-06</strain>
    </source>
</reference>
<sequence>KHCSTGKEWHKKGYCVMTCANLKIKMGGS</sequence>
<proteinExistence type="predicted"/>
<name>X1NDQ5_9ZZZZ</name>
<dbReference type="AlphaFoldDB" id="X1NDQ5"/>
<feature type="non-terminal residue" evidence="1">
    <location>
        <position position="1"/>
    </location>
</feature>
<organism evidence="1">
    <name type="scientific">marine sediment metagenome</name>
    <dbReference type="NCBI Taxonomy" id="412755"/>
    <lineage>
        <taxon>unclassified sequences</taxon>
        <taxon>metagenomes</taxon>
        <taxon>ecological metagenomes</taxon>
    </lineage>
</organism>
<accession>X1NDQ5</accession>
<gene>
    <name evidence="1" type="ORF">S06H3_09579</name>
</gene>
<comment type="caution">
    <text evidence="1">The sequence shown here is derived from an EMBL/GenBank/DDBJ whole genome shotgun (WGS) entry which is preliminary data.</text>
</comment>
<evidence type="ECO:0000313" key="1">
    <source>
        <dbReference type="EMBL" id="GAI16804.1"/>
    </source>
</evidence>